<proteinExistence type="predicted"/>
<evidence type="ECO:0000259" key="9">
    <source>
        <dbReference type="Pfam" id="PF20473"/>
    </source>
</evidence>
<dbReference type="PANTHER" id="PTHR33841">
    <property type="entry name" value="DNA METHYLTRANSFERASE YEEA-RELATED"/>
    <property type="match status" value="1"/>
</dbReference>
<dbReference type="InterPro" id="IPR046817">
    <property type="entry name" value="MmeI_N"/>
</dbReference>
<evidence type="ECO:0000259" key="8">
    <source>
        <dbReference type="Pfam" id="PF20467"/>
    </source>
</evidence>
<keyword evidence="2 10" id="KW-0489">Methyltransferase</keyword>
<evidence type="ECO:0000256" key="2">
    <source>
        <dbReference type="ARBA" id="ARBA00022603"/>
    </source>
</evidence>
<dbReference type="Proteomes" id="UP000235914">
    <property type="component" value="Unassembled WGS sequence"/>
</dbReference>
<comment type="caution">
    <text evidence="10">The sequence shown here is derived from an EMBL/GenBank/DDBJ whole genome shotgun (WGS) entry which is preliminary data.</text>
</comment>
<organism evidence="10 11">
    <name type="scientific">Akkermansia muciniphila</name>
    <dbReference type="NCBI Taxonomy" id="239935"/>
    <lineage>
        <taxon>Bacteria</taxon>
        <taxon>Pseudomonadati</taxon>
        <taxon>Verrucomicrobiota</taxon>
        <taxon>Verrucomicrobiia</taxon>
        <taxon>Verrucomicrobiales</taxon>
        <taxon>Akkermansiaceae</taxon>
        <taxon>Akkermansia</taxon>
    </lineage>
</organism>
<dbReference type="InterPro" id="IPR046819">
    <property type="entry name" value="MmeI_hel"/>
</dbReference>
<dbReference type="EC" id="2.1.1.72" evidence="1"/>
<evidence type="ECO:0000256" key="1">
    <source>
        <dbReference type="ARBA" id="ARBA00011900"/>
    </source>
</evidence>
<sequence>MEQAVAEAWETWKHADGDSLIFDFLLAYGLPKSSVSRLESGALNVAARPGELLWKKKLFYKRVEPGLLMSAVDSCRRDPEVLKYAPRFIIVCDGGSWAAADMKTGEALEFPLKDLPRHYDFFLPWAGLEKTVITLENPADVRAAEKMGKIFDSLKKDNPGLDSHAMNVFMARLLFCFFAEDSGIFEEERLFTDFIERATASDGSDLREQLEQAFAVMNLPPGSPERAAVPVSAARFPYVNGGLFQGVHTVPRFSSRSRKALIDAGNLDWSDINTDIFGNMFQACVAPDKRSCLGEHYTSVPNIMKVLRPLFLEELENAARQARGHEARARKFIERLSNIRFFDPACGSGNFLIVAFKEVRRLEMEVLESVPALLPMPSVSISQFYGIEIDDFAHEIAMLSLWLAEHQMNQEFFERLGKRVPTLPLRPNEHIVLGNALRLDWETVCPKTAPAQAAPLWTVEPLLQRAAPDVRELEIYIFGNPPYLGGKKENEEQKREQENIFFKYGYNYKDLDYVSCWLMLAAEYIQHSSARSGFVCTNSITHGTQVPNLWKPILGLGVEIGFAYASFKWSNNAKYQAGVSCVILGFFHRDECPDKTFYRENQKMSVSNITPYLTIGKTIFVEQSNKCLNKNFPAILIGNAPVDGGHLILTEEEKEELAELHPESIFLMKRYMGSDELIKGKRRYCLWIEDDQYQYALSIDQIRQRMDAVKSFRLQSKKNATKRQALTPNLFMQRTYKPTDSIIIPAVSSERREYIPMGYLDKDTVISNSAFAVYDAEPWVFGILTSRMHMAWVRVTCGRLETRLRYSATLCYNTFPLRELTEGEKARVTEAALGVLDAREAHPEKTPAELYDPDRMPENLRKAHDRLDAEVDRLYRVKGFKDDGERLECLFELYREMTQGQQTE</sequence>
<dbReference type="GO" id="GO:0009007">
    <property type="term" value="F:site-specific DNA-methyltransferase (adenine-specific) activity"/>
    <property type="evidence" value="ECO:0007669"/>
    <property type="project" value="UniProtKB-EC"/>
</dbReference>
<dbReference type="InterPro" id="IPR046820">
    <property type="entry name" value="MmeI_TRD"/>
</dbReference>
<evidence type="ECO:0000313" key="10">
    <source>
        <dbReference type="EMBL" id="PNC58120.1"/>
    </source>
</evidence>
<dbReference type="InterPro" id="IPR050953">
    <property type="entry name" value="N4_N6_ade-DNA_methylase"/>
</dbReference>
<dbReference type="InterPro" id="IPR046816">
    <property type="entry name" value="MmeI_Mtase"/>
</dbReference>
<protein>
    <recommendedName>
        <fullName evidence="1">site-specific DNA-methyltransferase (adenine-specific)</fullName>
        <ecNumber evidence="1">2.1.1.72</ecNumber>
    </recommendedName>
</protein>
<evidence type="ECO:0000256" key="4">
    <source>
        <dbReference type="ARBA" id="ARBA00047942"/>
    </source>
</evidence>
<reference evidence="10 11" key="1">
    <citation type="journal article" date="2017" name="BMC Genomics">
        <title>Genome sequencing of 39 Akkermansia muciniphila isolates reveals its population structure, genomic and functional diverisity, and global distribution in mammalian gut microbiotas.</title>
        <authorList>
            <person name="Guo X."/>
            <person name="Li S."/>
            <person name="Zhang J."/>
            <person name="Wu F."/>
            <person name="Li X."/>
            <person name="Wu D."/>
            <person name="Zhang M."/>
            <person name="Ou Z."/>
            <person name="Jie Z."/>
            <person name="Yan Q."/>
            <person name="Li P."/>
            <person name="Yi J."/>
            <person name="Peng Y."/>
        </authorList>
    </citation>
    <scope>NUCLEOTIDE SEQUENCE [LARGE SCALE GENOMIC DNA]</scope>
    <source>
        <strain evidence="10 11">GP43</strain>
    </source>
</reference>
<dbReference type="Pfam" id="PF20466">
    <property type="entry name" value="MmeI_TRD"/>
    <property type="match status" value="1"/>
</dbReference>
<accession>A0AAP8NNT6</accession>
<evidence type="ECO:0000256" key="3">
    <source>
        <dbReference type="ARBA" id="ARBA00022679"/>
    </source>
</evidence>
<evidence type="ECO:0000313" key="11">
    <source>
        <dbReference type="Proteomes" id="UP000235914"/>
    </source>
</evidence>
<evidence type="ECO:0000259" key="5">
    <source>
        <dbReference type="Pfam" id="PF20464"/>
    </source>
</evidence>
<dbReference type="EMBL" id="PJKN01000001">
    <property type="protein sequence ID" value="PNC58120.1"/>
    <property type="molecule type" value="Genomic_DNA"/>
</dbReference>
<feature type="domain" description="MmeI-like helicase spacer" evidence="6">
    <location>
        <begin position="164"/>
        <end position="244"/>
    </location>
</feature>
<feature type="domain" description="MmeI-like C-terminal" evidence="8">
    <location>
        <begin position="824"/>
        <end position="899"/>
    </location>
</feature>
<dbReference type="Pfam" id="PF20473">
    <property type="entry name" value="MmeI_Mtase"/>
    <property type="match status" value="1"/>
</dbReference>
<dbReference type="Pfam" id="PF20465">
    <property type="entry name" value="MmeI_hel"/>
    <property type="match status" value="1"/>
</dbReference>
<keyword evidence="3" id="KW-0808">Transferase</keyword>
<dbReference type="Pfam" id="PF20464">
    <property type="entry name" value="MmeI_N"/>
    <property type="match status" value="1"/>
</dbReference>
<gene>
    <name evidence="10" type="ORF">CXU09_01775</name>
</gene>
<feature type="domain" description="MmeI-like target recognition" evidence="7">
    <location>
        <begin position="616"/>
        <end position="819"/>
    </location>
</feature>
<evidence type="ECO:0000259" key="6">
    <source>
        <dbReference type="Pfam" id="PF20465"/>
    </source>
</evidence>
<evidence type="ECO:0000259" key="7">
    <source>
        <dbReference type="Pfam" id="PF20466"/>
    </source>
</evidence>
<feature type="domain" description="MmeI-like N-terminal" evidence="5">
    <location>
        <begin position="4"/>
        <end position="157"/>
    </location>
</feature>
<dbReference type="InterPro" id="IPR029063">
    <property type="entry name" value="SAM-dependent_MTases_sf"/>
</dbReference>
<dbReference type="Pfam" id="PF20467">
    <property type="entry name" value="MmeI_C"/>
    <property type="match status" value="1"/>
</dbReference>
<name>A0AAP8NNT6_9BACT</name>
<comment type="catalytic activity">
    <reaction evidence="4">
        <text>a 2'-deoxyadenosine in DNA + S-adenosyl-L-methionine = an N(6)-methyl-2'-deoxyadenosine in DNA + S-adenosyl-L-homocysteine + H(+)</text>
        <dbReference type="Rhea" id="RHEA:15197"/>
        <dbReference type="Rhea" id="RHEA-COMP:12418"/>
        <dbReference type="Rhea" id="RHEA-COMP:12419"/>
        <dbReference type="ChEBI" id="CHEBI:15378"/>
        <dbReference type="ChEBI" id="CHEBI:57856"/>
        <dbReference type="ChEBI" id="CHEBI:59789"/>
        <dbReference type="ChEBI" id="CHEBI:90615"/>
        <dbReference type="ChEBI" id="CHEBI:90616"/>
        <dbReference type="EC" id="2.1.1.72"/>
    </reaction>
</comment>
<dbReference type="GO" id="GO:0032259">
    <property type="term" value="P:methylation"/>
    <property type="evidence" value="ECO:0007669"/>
    <property type="project" value="UniProtKB-KW"/>
</dbReference>
<feature type="domain" description="MmeI-like DNA-methyltransferase" evidence="9">
    <location>
        <begin position="322"/>
        <end position="590"/>
    </location>
</feature>
<dbReference type="AlphaFoldDB" id="A0AAP8NNT6"/>
<dbReference type="PANTHER" id="PTHR33841:SF1">
    <property type="entry name" value="DNA METHYLTRANSFERASE A"/>
    <property type="match status" value="1"/>
</dbReference>
<dbReference type="Gene3D" id="3.40.50.150">
    <property type="entry name" value="Vaccinia Virus protein VP39"/>
    <property type="match status" value="1"/>
</dbReference>
<dbReference type="InterPro" id="IPR046818">
    <property type="entry name" value="MmeI_C"/>
</dbReference>
<dbReference type="SUPFAM" id="SSF53335">
    <property type="entry name" value="S-adenosyl-L-methionine-dependent methyltransferases"/>
    <property type="match status" value="1"/>
</dbReference>